<dbReference type="Gene3D" id="2.40.440.10">
    <property type="entry name" value="L,D-transpeptidase catalytic domain-like"/>
    <property type="match status" value="1"/>
</dbReference>
<dbReference type="InterPro" id="IPR050979">
    <property type="entry name" value="LD-transpeptidase"/>
</dbReference>
<dbReference type="PANTHER" id="PTHR30582:SF24">
    <property type="entry name" value="L,D-TRANSPEPTIDASE ERFK_SRFK-RELATED"/>
    <property type="match status" value="1"/>
</dbReference>
<sequence>MPNASSLATQVMVLCFGASLLSLLPLHSVSRWITGQSIALARSEQTQPNTQPSTSNLIRIGDSPPPLGDAAAPPAVEADPPLAQPPRATVPELVVDLSDRRLYWQENGQVYKSYPIAVGQDGWETPVGVFHVLYTKKNPSWQHPIIRDKVVPPGPDNPLGAAWIGFFVDGKQHIGFHGTPNEDLLGQAVSHGCIRMRNQDILELYGAVEEGWVVRVRS</sequence>
<feature type="compositionally biased region" description="Low complexity" evidence="10">
    <location>
        <begin position="68"/>
        <end position="81"/>
    </location>
</feature>
<comment type="similarity">
    <text evidence="2">Belongs to the YkuD family.</text>
</comment>
<evidence type="ECO:0000256" key="4">
    <source>
        <dbReference type="ARBA" id="ARBA00022679"/>
    </source>
</evidence>
<dbReference type="eggNOG" id="COG1376">
    <property type="taxonomic scope" value="Bacteria"/>
</dbReference>
<dbReference type="GO" id="GO:0018104">
    <property type="term" value="P:peptidoglycan-protein cross-linking"/>
    <property type="evidence" value="ECO:0007669"/>
    <property type="project" value="TreeGrafter"/>
</dbReference>
<dbReference type="PANTHER" id="PTHR30582">
    <property type="entry name" value="L,D-TRANSPEPTIDASE"/>
    <property type="match status" value="1"/>
</dbReference>
<dbReference type="OrthoDB" id="9787225at2"/>
<dbReference type="UniPathway" id="UPA00219"/>
<keyword evidence="8 9" id="KW-0961">Cell wall biogenesis/degradation</keyword>
<dbReference type="CDD" id="cd16913">
    <property type="entry name" value="YkuD_like"/>
    <property type="match status" value="1"/>
</dbReference>
<comment type="pathway">
    <text evidence="1 9">Cell wall biogenesis; peptidoglycan biosynthesis.</text>
</comment>
<organism evidence="12 13">
    <name type="scientific">Prochlorothrix hollandica PCC 9006 = CALU 1027</name>
    <dbReference type="NCBI Taxonomy" id="317619"/>
    <lineage>
        <taxon>Bacteria</taxon>
        <taxon>Bacillati</taxon>
        <taxon>Cyanobacteriota</taxon>
        <taxon>Cyanophyceae</taxon>
        <taxon>Prochlorotrichales</taxon>
        <taxon>Prochlorotrichaceae</taxon>
        <taxon>Prochlorothrix</taxon>
    </lineage>
</organism>
<dbReference type="SUPFAM" id="SSF141523">
    <property type="entry name" value="L,D-transpeptidase catalytic domain-like"/>
    <property type="match status" value="1"/>
</dbReference>
<evidence type="ECO:0000256" key="3">
    <source>
        <dbReference type="ARBA" id="ARBA00022676"/>
    </source>
</evidence>
<dbReference type="GO" id="GO:0071555">
    <property type="term" value="P:cell wall organization"/>
    <property type="evidence" value="ECO:0007669"/>
    <property type="project" value="UniProtKB-UniRule"/>
</dbReference>
<dbReference type="Pfam" id="PF03734">
    <property type="entry name" value="YkuD"/>
    <property type="match status" value="1"/>
</dbReference>
<dbReference type="PROSITE" id="PS52029">
    <property type="entry name" value="LD_TPASE"/>
    <property type="match status" value="1"/>
</dbReference>
<dbReference type="GO" id="GO:0016757">
    <property type="term" value="F:glycosyltransferase activity"/>
    <property type="evidence" value="ECO:0007669"/>
    <property type="project" value="UniProtKB-KW"/>
</dbReference>
<reference evidence="12" key="1">
    <citation type="submission" date="2012-04" db="EMBL/GenBank/DDBJ databases">
        <authorList>
            <person name="Borisov I.G."/>
            <person name="Ivanikova N.V."/>
            <person name="Pinevich A.V."/>
        </authorList>
    </citation>
    <scope>NUCLEOTIDE SEQUENCE</scope>
    <source>
        <strain evidence="12">CALU 1027</strain>
    </source>
</reference>
<dbReference type="EMBL" id="AJTX02000002">
    <property type="protein sequence ID" value="KKJ01371.1"/>
    <property type="molecule type" value="Genomic_DNA"/>
</dbReference>
<keyword evidence="5" id="KW-0378">Hydrolase</keyword>
<feature type="domain" description="L,D-TPase catalytic" evidence="11">
    <location>
        <begin position="91"/>
        <end position="217"/>
    </location>
</feature>
<dbReference type="GO" id="GO:0005576">
    <property type="term" value="C:extracellular region"/>
    <property type="evidence" value="ECO:0007669"/>
    <property type="project" value="TreeGrafter"/>
</dbReference>
<gene>
    <name evidence="12" type="ORF">PROH_03200</name>
</gene>
<dbReference type="GO" id="GO:0008360">
    <property type="term" value="P:regulation of cell shape"/>
    <property type="evidence" value="ECO:0007669"/>
    <property type="project" value="UniProtKB-UniRule"/>
</dbReference>
<feature type="active site" description="Proton donor/acceptor" evidence="9">
    <location>
        <position position="177"/>
    </location>
</feature>
<protein>
    <recommendedName>
        <fullName evidence="11">L,D-TPase catalytic domain-containing protein</fullName>
    </recommendedName>
</protein>
<keyword evidence="6 9" id="KW-0133">Cell shape</keyword>
<dbReference type="InterPro" id="IPR005490">
    <property type="entry name" value="LD_TPept_cat_dom"/>
</dbReference>
<evidence type="ECO:0000256" key="7">
    <source>
        <dbReference type="ARBA" id="ARBA00022984"/>
    </source>
</evidence>
<evidence type="ECO:0000256" key="9">
    <source>
        <dbReference type="PROSITE-ProRule" id="PRU01373"/>
    </source>
</evidence>
<dbReference type="AlphaFoldDB" id="A0A0M2PY65"/>
<evidence type="ECO:0000256" key="5">
    <source>
        <dbReference type="ARBA" id="ARBA00022801"/>
    </source>
</evidence>
<dbReference type="RefSeq" id="WP_017714054.1">
    <property type="nucleotide sequence ID" value="NZ_KB235941.1"/>
</dbReference>
<keyword evidence="4" id="KW-0808">Transferase</keyword>
<dbReference type="InterPro" id="IPR038063">
    <property type="entry name" value="Transpep_catalytic_dom"/>
</dbReference>
<feature type="active site" description="Nucleophile" evidence="9">
    <location>
        <position position="193"/>
    </location>
</feature>
<comment type="caution">
    <text evidence="12">The sequence shown here is derived from an EMBL/GenBank/DDBJ whole genome shotgun (WGS) entry which is preliminary data.</text>
</comment>
<evidence type="ECO:0000256" key="8">
    <source>
        <dbReference type="ARBA" id="ARBA00023316"/>
    </source>
</evidence>
<keyword evidence="13" id="KW-1185">Reference proteome</keyword>
<evidence type="ECO:0000256" key="1">
    <source>
        <dbReference type="ARBA" id="ARBA00004752"/>
    </source>
</evidence>
<evidence type="ECO:0000259" key="11">
    <source>
        <dbReference type="PROSITE" id="PS52029"/>
    </source>
</evidence>
<evidence type="ECO:0000313" key="13">
    <source>
        <dbReference type="Proteomes" id="UP000034681"/>
    </source>
</evidence>
<dbReference type="Proteomes" id="UP000034681">
    <property type="component" value="Unassembled WGS sequence"/>
</dbReference>
<keyword evidence="7 9" id="KW-0573">Peptidoglycan synthesis</keyword>
<evidence type="ECO:0000256" key="10">
    <source>
        <dbReference type="SAM" id="MobiDB-lite"/>
    </source>
</evidence>
<feature type="compositionally biased region" description="Polar residues" evidence="10">
    <location>
        <begin position="43"/>
        <end position="57"/>
    </location>
</feature>
<feature type="region of interest" description="Disordered" evidence="10">
    <location>
        <begin position="43"/>
        <end position="87"/>
    </location>
</feature>
<keyword evidence="3" id="KW-0328">Glycosyltransferase</keyword>
<evidence type="ECO:0000313" key="12">
    <source>
        <dbReference type="EMBL" id="KKJ01371.1"/>
    </source>
</evidence>
<name>A0A0M2PY65_PROHO</name>
<dbReference type="GO" id="GO:0071972">
    <property type="term" value="F:peptidoglycan L,D-transpeptidase activity"/>
    <property type="evidence" value="ECO:0007669"/>
    <property type="project" value="TreeGrafter"/>
</dbReference>
<evidence type="ECO:0000256" key="6">
    <source>
        <dbReference type="ARBA" id="ARBA00022960"/>
    </source>
</evidence>
<accession>A0A0M2PY65</accession>
<proteinExistence type="inferred from homology"/>
<evidence type="ECO:0000256" key="2">
    <source>
        <dbReference type="ARBA" id="ARBA00005992"/>
    </source>
</evidence>